<feature type="domain" description="Histidine kinase" evidence="10">
    <location>
        <begin position="217"/>
        <end position="413"/>
    </location>
</feature>
<dbReference type="EMBL" id="CP159925">
    <property type="protein sequence ID" value="XCO73724.1"/>
    <property type="molecule type" value="Genomic_DNA"/>
</dbReference>
<dbReference type="SMART" id="SM00387">
    <property type="entry name" value="HATPase_c"/>
    <property type="match status" value="1"/>
</dbReference>
<gene>
    <name evidence="11" type="ORF">ABU614_15170</name>
</gene>
<dbReference type="RefSeq" id="WP_363796618.1">
    <property type="nucleotide sequence ID" value="NZ_CP159925.1"/>
</dbReference>
<dbReference type="InterPro" id="IPR050428">
    <property type="entry name" value="TCS_sensor_his_kinase"/>
</dbReference>
<keyword evidence="4" id="KW-0597">Phosphoprotein</keyword>
<evidence type="ECO:0000313" key="11">
    <source>
        <dbReference type="EMBL" id="XCO73724.1"/>
    </source>
</evidence>
<dbReference type="PANTHER" id="PTHR45436:SF5">
    <property type="entry name" value="SENSOR HISTIDINE KINASE TRCS"/>
    <property type="match status" value="1"/>
</dbReference>
<dbReference type="InterPro" id="IPR005467">
    <property type="entry name" value="His_kinase_dom"/>
</dbReference>
<organism evidence="11">
    <name type="scientific">Lysobacter firmicutimachus</name>
    <dbReference type="NCBI Taxonomy" id="1792846"/>
    <lineage>
        <taxon>Bacteria</taxon>
        <taxon>Pseudomonadati</taxon>
        <taxon>Pseudomonadota</taxon>
        <taxon>Gammaproteobacteria</taxon>
        <taxon>Lysobacterales</taxon>
        <taxon>Lysobacteraceae</taxon>
        <taxon>Lysobacter</taxon>
    </lineage>
</organism>
<comment type="subcellular location">
    <subcellularLocation>
        <location evidence="2">Membrane</location>
    </subcellularLocation>
</comment>
<accession>A0AAU8MQP7</accession>
<evidence type="ECO:0000256" key="3">
    <source>
        <dbReference type="ARBA" id="ARBA00012438"/>
    </source>
</evidence>
<dbReference type="Pfam" id="PF00512">
    <property type="entry name" value="HisKA"/>
    <property type="match status" value="1"/>
</dbReference>
<evidence type="ECO:0000256" key="9">
    <source>
        <dbReference type="ARBA" id="ARBA00023136"/>
    </source>
</evidence>
<evidence type="ECO:0000256" key="5">
    <source>
        <dbReference type="ARBA" id="ARBA00022679"/>
    </source>
</evidence>
<dbReference type="InterPro" id="IPR004358">
    <property type="entry name" value="Sig_transdc_His_kin-like_C"/>
</dbReference>
<evidence type="ECO:0000259" key="10">
    <source>
        <dbReference type="PROSITE" id="PS50109"/>
    </source>
</evidence>
<dbReference type="Gene3D" id="1.10.287.130">
    <property type="match status" value="1"/>
</dbReference>
<proteinExistence type="predicted"/>
<evidence type="ECO:0000256" key="7">
    <source>
        <dbReference type="ARBA" id="ARBA00022777"/>
    </source>
</evidence>
<name>A0AAU8MQP7_9GAMM</name>
<dbReference type="InterPro" id="IPR003594">
    <property type="entry name" value="HATPase_dom"/>
</dbReference>
<dbReference type="SMART" id="SM00388">
    <property type="entry name" value="HisKA"/>
    <property type="match status" value="1"/>
</dbReference>
<keyword evidence="6" id="KW-0812">Transmembrane</keyword>
<dbReference type="EC" id="2.7.13.3" evidence="3"/>
<keyword evidence="7 11" id="KW-0418">Kinase</keyword>
<evidence type="ECO:0000256" key="2">
    <source>
        <dbReference type="ARBA" id="ARBA00004370"/>
    </source>
</evidence>
<dbReference type="InterPro" id="IPR003661">
    <property type="entry name" value="HisK_dim/P_dom"/>
</dbReference>
<dbReference type="PANTHER" id="PTHR45436">
    <property type="entry name" value="SENSOR HISTIDINE KINASE YKOH"/>
    <property type="match status" value="1"/>
</dbReference>
<dbReference type="InterPro" id="IPR036097">
    <property type="entry name" value="HisK_dim/P_sf"/>
</dbReference>
<evidence type="ECO:0000256" key="8">
    <source>
        <dbReference type="ARBA" id="ARBA00022989"/>
    </source>
</evidence>
<dbReference type="InterPro" id="IPR036890">
    <property type="entry name" value="HATPase_C_sf"/>
</dbReference>
<dbReference type="SUPFAM" id="SSF47384">
    <property type="entry name" value="Homodimeric domain of signal transducing histidine kinase"/>
    <property type="match status" value="1"/>
</dbReference>
<evidence type="ECO:0000256" key="6">
    <source>
        <dbReference type="ARBA" id="ARBA00022692"/>
    </source>
</evidence>
<keyword evidence="5" id="KW-0808">Transferase</keyword>
<evidence type="ECO:0000256" key="1">
    <source>
        <dbReference type="ARBA" id="ARBA00000085"/>
    </source>
</evidence>
<reference evidence="11" key="1">
    <citation type="submission" date="2024-06" db="EMBL/GenBank/DDBJ databases">
        <authorList>
            <person name="Li S."/>
        </authorList>
    </citation>
    <scope>NUCLEOTIDE SEQUENCE</scope>
    <source>
        <strain evidence="11">SR10</strain>
    </source>
</reference>
<sequence>MASKLRERRLRRLHLRLTLVWAGAWLLCVAVLCALAITTHARLSRLDFESAMQLRASAVYGLTWFDERGAFHDEVLRKEPGVLEEGVDVWVIAPGAPPRVLLAPSRPRFDLSSRFGRVGAWVAGAQDFAEEGRDDRGRAYRLQARVTYDDQDRPRALILVVADPALRDAAQAAFVRNTLLIVAALAAVGLLLGNALARRALRPVVRSFEMQERFIASAAHELRAPVANLRALCESAAAGDEAPQRALERVGAVALQASGLVDKLLLLARLDAGGAVLEKQPLRLDLLAESALPEDGSVVFQAQESVVRADPVLLQSALRNLIENALAHGRRDGATATVAVTVQGACVVVEDGGPGFPDDLRQRLAQPFVAAAGSRGAGLGLSIVRHIAELHGGSLSLENRAAGGARAVLRLPG</sequence>
<comment type="catalytic activity">
    <reaction evidence="1">
        <text>ATP + protein L-histidine = ADP + protein N-phospho-L-histidine.</text>
        <dbReference type="EC" id="2.7.13.3"/>
    </reaction>
</comment>
<protein>
    <recommendedName>
        <fullName evidence="3">histidine kinase</fullName>
        <ecNumber evidence="3">2.7.13.3</ecNumber>
    </recommendedName>
</protein>
<dbReference type="AlphaFoldDB" id="A0AAU8MQP7"/>
<dbReference type="CDD" id="cd00075">
    <property type="entry name" value="HATPase"/>
    <property type="match status" value="1"/>
</dbReference>
<evidence type="ECO:0000256" key="4">
    <source>
        <dbReference type="ARBA" id="ARBA00022553"/>
    </source>
</evidence>
<dbReference type="GO" id="GO:0000155">
    <property type="term" value="F:phosphorelay sensor kinase activity"/>
    <property type="evidence" value="ECO:0007669"/>
    <property type="project" value="InterPro"/>
</dbReference>
<dbReference type="GO" id="GO:0016020">
    <property type="term" value="C:membrane"/>
    <property type="evidence" value="ECO:0007669"/>
    <property type="project" value="UniProtKB-SubCell"/>
</dbReference>
<dbReference type="CDD" id="cd00082">
    <property type="entry name" value="HisKA"/>
    <property type="match status" value="1"/>
</dbReference>
<dbReference type="PROSITE" id="PS50109">
    <property type="entry name" value="HIS_KIN"/>
    <property type="match status" value="1"/>
</dbReference>
<keyword evidence="8" id="KW-1133">Transmembrane helix</keyword>
<dbReference type="Gene3D" id="3.30.565.10">
    <property type="entry name" value="Histidine kinase-like ATPase, C-terminal domain"/>
    <property type="match status" value="1"/>
</dbReference>
<dbReference type="SUPFAM" id="SSF55874">
    <property type="entry name" value="ATPase domain of HSP90 chaperone/DNA topoisomerase II/histidine kinase"/>
    <property type="match status" value="1"/>
</dbReference>
<dbReference type="Pfam" id="PF02518">
    <property type="entry name" value="HATPase_c"/>
    <property type="match status" value="1"/>
</dbReference>
<dbReference type="PRINTS" id="PR00344">
    <property type="entry name" value="BCTRLSENSOR"/>
</dbReference>
<keyword evidence="9" id="KW-0472">Membrane</keyword>